<feature type="region of interest" description="Disordered" evidence="2">
    <location>
        <begin position="548"/>
        <end position="574"/>
    </location>
</feature>
<dbReference type="PROSITE" id="PS50158">
    <property type="entry name" value="ZF_CCHC"/>
    <property type="match status" value="1"/>
</dbReference>
<dbReference type="Pfam" id="PF00098">
    <property type="entry name" value="zf-CCHC"/>
    <property type="match status" value="1"/>
</dbReference>
<feature type="region of interest" description="Disordered" evidence="2">
    <location>
        <begin position="194"/>
        <end position="253"/>
    </location>
</feature>
<evidence type="ECO:0000256" key="1">
    <source>
        <dbReference type="PROSITE-ProRule" id="PRU00047"/>
    </source>
</evidence>
<name>A0A6L2KIU8_TANCI</name>
<dbReference type="EMBL" id="BKCJ010002442">
    <property type="protein sequence ID" value="GEU48582.1"/>
    <property type="molecule type" value="Genomic_DNA"/>
</dbReference>
<proteinExistence type="predicted"/>
<dbReference type="InterPro" id="IPR001878">
    <property type="entry name" value="Znf_CCHC"/>
</dbReference>
<dbReference type="GO" id="GO:0003676">
    <property type="term" value="F:nucleic acid binding"/>
    <property type="evidence" value="ECO:0007669"/>
    <property type="project" value="InterPro"/>
</dbReference>
<dbReference type="SMART" id="SM00343">
    <property type="entry name" value="ZnF_C2HC"/>
    <property type="match status" value="1"/>
</dbReference>
<feature type="compositionally biased region" description="Basic and acidic residues" evidence="2">
    <location>
        <begin position="196"/>
        <end position="208"/>
    </location>
</feature>
<evidence type="ECO:0000256" key="2">
    <source>
        <dbReference type="SAM" id="MobiDB-lite"/>
    </source>
</evidence>
<dbReference type="AlphaFoldDB" id="A0A6L2KIU8"/>
<feature type="compositionally biased region" description="Basic and acidic residues" evidence="2">
    <location>
        <begin position="315"/>
        <end position="352"/>
    </location>
</feature>
<dbReference type="GO" id="GO:0008270">
    <property type="term" value="F:zinc ion binding"/>
    <property type="evidence" value="ECO:0007669"/>
    <property type="project" value="UniProtKB-KW"/>
</dbReference>
<feature type="domain" description="CCHC-type" evidence="3">
    <location>
        <begin position="823"/>
        <end position="837"/>
    </location>
</feature>
<feature type="region of interest" description="Disordered" evidence="2">
    <location>
        <begin position="298"/>
        <end position="366"/>
    </location>
</feature>
<accession>A0A6L2KIU8</accession>
<keyword evidence="1" id="KW-0479">Metal-binding</keyword>
<protein>
    <recommendedName>
        <fullName evidence="3">CCHC-type domain-containing protein</fullName>
    </recommendedName>
</protein>
<gene>
    <name evidence="4" type="ORF">Tci_020560</name>
</gene>
<dbReference type="InterPro" id="IPR036875">
    <property type="entry name" value="Znf_CCHC_sf"/>
</dbReference>
<evidence type="ECO:0000259" key="3">
    <source>
        <dbReference type="PROSITE" id="PS50158"/>
    </source>
</evidence>
<dbReference type="SUPFAM" id="SSF57756">
    <property type="entry name" value="Retrovirus zinc finger-like domains"/>
    <property type="match status" value="1"/>
</dbReference>
<comment type="caution">
    <text evidence="4">The sequence shown here is derived from an EMBL/GenBank/DDBJ whole genome shotgun (WGS) entry which is preliminary data.</text>
</comment>
<keyword evidence="1" id="KW-0863">Zinc-finger</keyword>
<evidence type="ECO:0000313" key="4">
    <source>
        <dbReference type="EMBL" id="GEU48582.1"/>
    </source>
</evidence>
<keyword evidence="1" id="KW-0862">Zinc</keyword>
<sequence length="946" mass="107667">MKTVYWLKGFRDVRKGFIRWRMEYWGGVVYPVVKKGVVELYFMTMDYQHANIFTKALPNNMANENVPAPAPTRSDDQILLLAAWLGYPGQIHFVPRMEGKKTKPHVILYSRFTKLIIYYLGRHHNIHQRSGSPLNLAEDDLSLGNLKFVPKGKIDEVFGMKIPEELIMDNIRNAPYYNTYLEMVAKHEQGIATAKEGGRKKTTPKADKPVQPAPAKQAKSATAKQPKPKLFKEKPTKPTPLQKDGKGKAQAQAHVNGVAIREPIAEATQPLLVVEGYGKAIATEEQAAQLLLALHTPKRRKQREDVDNQGYLEEQTAKLDEGQARSDPGKTLEYRPPPDDDKIDEDQARSDLGKSPVALVGPNPEPMHDEFVATVYPKINRGKHNVDTEVISMVTLSIHQASISVPPLSTPIINLSSPMLTASPLLDYFTVATTETTKMTLPLSPPQQQQSTTDLESRVFTLELQDFPHNINQTVNEVVKEAVHIALQAPLRDRFRELLESDMKEILHQQMFENGSYKSLPKHVALYEALEESMKRVNMDEFLAKNDISRKRRHDNQDPPPHPPNSDLIKDVPIPDDVNISDSEDIDTEHLPKIKIRPDWLKPLPDEDKPKTSEPDWIIPLIDLLKAENNWADDLAKSYKDPDIESYQTKLNLTEPRWDALDFLFKEDYTIISIPRAVIYRDRNDQKKMLKENEVHKFSNDDRLYTVISHREWYNLPKTKVLEGVTTLLPITTAKEKAQRRLELLEAVEKRFVENASTKKTQRNLLKQQYENFTALSSEMLDQTFDRNKVELDTMSMDDLYNNLKITVNRNETIGFDKSKVECYNCYKRGHFARECRVPRNQDNKNMESSKRSVHVETSTFIALVSCDGLGGYDWSDQAEEGPNYALMAFSSSNSDSEIFRSTILGDLIAKGMLSSIPALFSFPSTNFVLKSSNVFTLLNALSNIS</sequence>
<dbReference type="Gene3D" id="4.10.60.10">
    <property type="entry name" value="Zinc finger, CCHC-type"/>
    <property type="match status" value="1"/>
</dbReference>
<organism evidence="4">
    <name type="scientific">Tanacetum cinerariifolium</name>
    <name type="common">Dalmatian daisy</name>
    <name type="synonym">Chrysanthemum cinerariifolium</name>
    <dbReference type="NCBI Taxonomy" id="118510"/>
    <lineage>
        <taxon>Eukaryota</taxon>
        <taxon>Viridiplantae</taxon>
        <taxon>Streptophyta</taxon>
        <taxon>Embryophyta</taxon>
        <taxon>Tracheophyta</taxon>
        <taxon>Spermatophyta</taxon>
        <taxon>Magnoliopsida</taxon>
        <taxon>eudicotyledons</taxon>
        <taxon>Gunneridae</taxon>
        <taxon>Pentapetalae</taxon>
        <taxon>asterids</taxon>
        <taxon>campanulids</taxon>
        <taxon>Asterales</taxon>
        <taxon>Asteraceae</taxon>
        <taxon>Asteroideae</taxon>
        <taxon>Anthemideae</taxon>
        <taxon>Anthemidinae</taxon>
        <taxon>Tanacetum</taxon>
    </lineage>
</organism>
<reference evidence="4" key="1">
    <citation type="journal article" date="2019" name="Sci. Rep.">
        <title>Draft genome of Tanacetum cinerariifolium, the natural source of mosquito coil.</title>
        <authorList>
            <person name="Yamashiro T."/>
            <person name="Shiraishi A."/>
            <person name="Satake H."/>
            <person name="Nakayama K."/>
        </authorList>
    </citation>
    <scope>NUCLEOTIDE SEQUENCE</scope>
</reference>